<dbReference type="PANTHER" id="PTHR34139">
    <property type="entry name" value="UPF0331 PROTEIN MJ0127"/>
    <property type="match status" value="1"/>
</dbReference>
<evidence type="ECO:0000256" key="1">
    <source>
        <dbReference type="ARBA" id="ARBA00022553"/>
    </source>
</evidence>
<protein>
    <submittedName>
        <fullName evidence="6">DUF86 domain-containing protein</fullName>
    </submittedName>
</protein>
<keyword evidence="1" id="KW-0597">Phosphoprotein</keyword>
<dbReference type="EMBL" id="JADQDK010000001">
    <property type="protein sequence ID" value="MBW0136677.1"/>
    <property type="molecule type" value="Genomic_DNA"/>
</dbReference>
<reference evidence="6 7" key="1">
    <citation type="submission" date="2020-11" db="EMBL/GenBank/DDBJ databases">
        <title>Pseudonocardia abyssalis sp. nov. and Pseudonocardia oceani sp. nov., description and phylogenomic analysis of two novel actinomycetes isolated from the deep Southern Ocean.</title>
        <authorList>
            <person name="Parra J."/>
        </authorList>
    </citation>
    <scope>NUCLEOTIDE SEQUENCE [LARGE SCALE GENOMIC DNA]</scope>
    <source>
        <strain evidence="6 7">KRD-168</strain>
    </source>
</reference>
<evidence type="ECO:0000256" key="2">
    <source>
        <dbReference type="ARBA" id="ARBA00022649"/>
    </source>
</evidence>
<name>A0ABS6UWQ7_9PSEU</name>
<keyword evidence="4" id="KW-0547">Nucleotide-binding</keyword>
<evidence type="ECO:0000256" key="4">
    <source>
        <dbReference type="ARBA" id="ARBA00022741"/>
    </source>
</evidence>
<accession>A0ABS6UWQ7</accession>
<dbReference type="InterPro" id="IPR051813">
    <property type="entry name" value="HepT_RNase_toxin"/>
</dbReference>
<evidence type="ECO:0000256" key="3">
    <source>
        <dbReference type="ARBA" id="ARBA00022722"/>
    </source>
</evidence>
<dbReference type="Pfam" id="PF01934">
    <property type="entry name" value="HepT-like"/>
    <property type="match status" value="1"/>
</dbReference>
<evidence type="ECO:0000256" key="5">
    <source>
        <dbReference type="ARBA" id="ARBA00022801"/>
    </source>
</evidence>
<evidence type="ECO:0000313" key="6">
    <source>
        <dbReference type="EMBL" id="MBW0136677.1"/>
    </source>
</evidence>
<evidence type="ECO:0000313" key="7">
    <source>
        <dbReference type="Proteomes" id="UP000694287"/>
    </source>
</evidence>
<proteinExistence type="predicted"/>
<sequence length="99" mass="10954">MTRGDEHRLADLLDAVDYEAWLADEDLRLVTERLMEIVGEAARAMSDAGRTEHPGVDWAGLGGLRNVLVHAYHRIQPDLRWQAATVEVPAVAALLRAQA</sequence>
<organism evidence="6 7">
    <name type="scientific">Pseudonocardia abyssalis</name>
    <dbReference type="NCBI Taxonomy" id="2792008"/>
    <lineage>
        <taxon>Bacteria</taxon>
        <taxon>Bacillati</taxon>
        <taxon>Actinomycetota</taxon>
        <taxon>Actinomycetes</taxon>
        <taxon>Pseudonocardiales</taxon>
        <taxon>Pseudonocardiaceae</taxon>
        <taxon>Pseudonocardia</taxon>
    </lineage>
</organism>
<comment type="caution">
    <text evidence="6">The sequence shown here is derived from an EMBL/GenBank/DDBJ whole genome shotgun (WGS) entry which is preliminary data.</text>
</comment>
<keyword evidence="3" id="KW-0540">Nuclease</keyword>
<dbReference type="RefSeq" id="WP_218601679.1">
    <property type="nucleotide sequence ID" value="NZ_JADQDJ010000029.1"/>
</dbReference>
<keyword evidence="7" id="KW-1185">Reference proteome</keyword>
<dbReference type="InterPro" id="IPR008201">
    <property type="entry name" value="HepT-like"/>
</dbReference>
<dbReference type="PANTHER" id="PTHR34139:SF1">
    <property type="entry name" value="RNASE MJ1380-RELATED"/>
    <property type="match status" value="1"/>
</dbReference>
<dbReference type="Proteomes" id="UP000694287">
    <property type="component" value="Unassembled WGS sequence"/>
</dbReference>
<keyword evidence="5" id="KW-0378">Hydrolase</keyword>
<keyword evidence="2" id="KW-1277">Toxin-antitoxin system</keyword>
<gene>
    <name evidence="6" type="ORF">I4I81_20745</name>
</gene>